<comment type="caution">
    <text evidence="2">The sequence shown here is derived from an EMBL/GenBank/DDBJ whole genome shotgun (WGS) entry which is preliminary data.</text>
</comment>
<dbReference type="Proteomes" id="UP000816034">
    <property type="component" value="Unassembled WGS sequence"/>
</dbReference>
<accession>A0AA88GSV8</accession>
<evidence type="ECO:0000256" key="1">
    <source>
        <dbReference type="SAM" id="MobiDB-lite"/>
    </source>
</evidence>
<dbReference type="EMBL" id="PYSW02000010">
    <property type="protein sequence ID" value="KAG2388267.1"/>
    <property type="molecule type" value="Genomic_DNA"/>
</dbReference>
<dbReference type="GeneID" id="68092893"/>
<reference evidence="2 3" key="1">
    <citation type="journal article" date="2018" name="BMC Genomics">
        <title>The genome of Naegleria lovaniensis, the basis for a comparative approach to unravel pathogenicity factors of the human pathogenic amoeba N. fowleri.</title>
        <authorList>
            <person name="Liechti N."/>
            <person name="Schurch N."/>
            <person name="Bruggmann R."/>
            <person name="Wittwer M."/>
        </authorList>
    </citation>
    <scope>NUCLEOTIDE SEQUENCE [LARGE SCALE GENOMIC DNA]</scope>
    <source>
        <strain evidence="2 3">ATCC 30569</strain>
    </source>
</reference>
<name>A0AA88GSV8_NAELO</name>
<proteinExistence type="predicted"/>
<feature type="compositionally biased region" description="Low complexity" evidence="1">
    <location>
        <begin position="102"/>
        <end position="148"/>
    </location>
</feature>
<sequence>MKVFWYTLIDLALQDVHSELGLTWSVFTSTCRNPTMQHPERTSSACADETDQTMYSKSTSSLNDGHKLQRYVSSMSMKNSQTCNIRSHDYYARNPTIFLEPVSPSSSSPMSEPSLPSIYSSSKECSPDSNSSSSINSASLEAGSSSSSFQEMKSEKLRYSARKKSCKFTYYFDDHHSFLPNTQKPIMETSTKRKNPSCSKITKTNKTCLRIQQFKGHPPQAIQNKHDSISRNVNKGNHTSSPLSHSSLPTLRFSHNIFEEIQIENAVFSGDHLHFVQSQGFDYP</sequence>
<gene>
    <name evidence="2" type="ORF">C9374_000431</name>
</gene>
<protein>
    <submittedName>
        <fullName evidence="2">Uncharacterized protein</fullName>
    </submittedName>
</protein>
<dbReference type="AlphaFoldDB" id="A0AA88GSV8"/>
<organism evidence="2 3">
    <name type="scientific">Naegleria lovaniensis</name>
    <name type="common">Amoeba</name>
    <dbReference type="NCBI Taxonomy" id="51637"/>
    <lineage>
        <taxon>Eukaryota</taxon>
        <taxon>Discoba</taxon>
        <taxon>Heterolobosea</taxon>
        <taxon>Tetramitia</taxon>
        <taxon>Eutetramitia</taxon>
        <taxon>Vahlkampfiidae</taxon>
        <taxon>Naegleria</taxon>
    </lineage>
</organism>
<evidence type="ECO:0000313" key="2">
    <source>
        <dbReference type="EMBL" id="KAG2388267.1"/>
    </source>
</evidence>
<feature type="region of interest" description="Disordered" evidence="1">
    <location>
        <begin position="102"/>
        <end position="150"/>
    </location>
</feature>
<keyword evidence="3" id="KW-1185">Reference proteome</keyword>
<dbReference type="RefSeq" id="XP_044552259.1">
    <property type="nucleotide sequence ID" value="XM_044693935.1"/>
</dbReference>
<evidence type="ECO:0000313" key="3">
    <source>
        <dbReference type="Proteomes" id="UP000816034"/>
    </source>
</evidence>